<keyword evidence="5 8" id="KW-1133">Transmembrane helix</keyword>
<dbReference type="GO" id="GO:0016020">
    <property type="term" value="C:membrane"/>
    <property type="evidence" value="ECO:0007669"/>
    <property type="project" value="UniProtKB-SubCell"/>
</dbReference>
<dbReference type="SUPFAM" id="SSF56436">
    <property type="entry name" value="C-type lectin-like"/>
    <property type="match status" value="1"/>
</dbReference>
<evidence type="ECO:0000256" key="6">
    <source>
        <dbReference type="ARBA" id="ARBA00023136"/>
    </source>
</evidence>
<feature type="compositionally biased region" description="Acidic residues" evidence="7">
    <location>
        <begin position="282"/>
        <end position="305"/>
    </location>
</feature>
<dbReference type="Pfam" id="PF00059">
    <property type="entry name" value="Lectin_C"/>
    <property type="match status" value="1"/>
</dbReference>
<dbReference type="PROSITE" id="PS50041">
    <property type="entry name" value="C_TYPE_LECTIN_2"/>
    <property type="match status" value="1"/>
</dbReference>
<sequence>MARSSGVTRSSTMALAAAAAAVDAIVLGLVLATCHLCLAQPPREAALCSGDACYSVHAGANISFEASQRRCRANGGHLTTVQSEGEAALLERLVSSVRGVAHANVWIGLRKKRKQCSDVKLPQRAFAWESGDQATGFSNWFKLDRHSCVQELCVYAADGLKWKVRECASHRNVGYACKYRYDGMCGPLDVLGSGRAEYATPFGVAPRSPRELPPGSTATVTCADGAATPEPRMATCRAKGVEGFAWSPDVFACGDGAAAEHKELEMSKPTAGGNDGSKVFVDDDDDEEDDDEDDDDDADGGEDADTSTGVKGLNEHGNTGDDRDAAPGDDYDPRGGDSGTGGSSKNVAIIAVVTLVLVTVIVAVLLVLLLRFCNKQRSHGAAKHKATKIPASKTEK</sequence>
<evidence type="ECO:0000256" key="2">
    <source>
        <dbReference type="ARBA" id="ARBA00022692"/>
    </source>
</evidence>
<keyword evidence="2 8" id="KW-0812">Transmembrane</keyword>
<dbReference type="Gene3D" id="3.10.100.10">
    <property type="entry name" value="Mannose-Binding Protein A, subunit A"/>
    <property type="match status" value="1"/>
</dbReference>
<dbReference type="PANTHER" id="PTHR14789">
    <property type="entry name" value="CHONDROLECTIN VARIANT CHODLFDELTAE"/>
    <property type="match status" value="1"/>
</dbReference>
<evidence type="ECO:0000256" key="3">
    <source>
        <dbReference type="ARBA" id="ARBA00022729"/>
    </source>
</evidence>
<dbReference type="SMART" id="SM00034">
    <property type="entry name" value="CLECT"/>
    <property type="match status" value="1"/>
</dbReference>
<keyword evidence="3" id="KW-0732">Signal</keyword>
<evidence type="ECO:0000313" key="11">
    <source>
        <dbReference type="RefSeq" id="XP_032811823.1"/>
    </source>
</evidence>
<evidence type="ECO:0000256" key="1">
    <source>
        <dbReference type="ARBA" id="ARBA00004479"/>
    </source>
</evidence>
<evidence type="ECO:0000256" key="4">
    <source>
        <dbReference type="ARBA" id="ARBA00022734"/>
    </source>
</evidence>
<reference evidence="11" key="1">
    <citation type="submission" date="2025-08" db="UniProtKB">
        <authorList>
            <consortium name="RefSeq"/>
        </authorList>
    </citation>
    <scope>IDENTIFICATION</scope>
    <source>
        <tissue evidence="11">Sperm</tissue>
    </source>
</reference>
<gene>
    <name evidence="11" type="primary">LOC116943236</name>
</gene>
<organism evidence="10 11">
    <name type="scientific">Petromyzon marinus</name>
    <name type="common">Sea lamprey</name>
    <dbReference type="NCBI Taxonomy" id="7757"/>
    <lineage>
        <taxon>Eukaryota</taxon>
        <taxon>Metazoa</taxon>
        <taxon>Chordata</taxon>
        <taxon>Craniata</taxon>
        <taxon>Vertebrata</taxon>
        <taxon>Cyclostomata</taxon>
        <taxon>Hyperoartia</taxon>
        <taxon>Petromyzontiformes</taxon>
        <taxon>Petromyzontidae</taxon>
        <taxon>Petromyzon</taxon>
    </lineage>
</organism>
<feature type="transmembrane region" description="Helical" evidence="8">
    <location>
        <begin position="347"/>
        <end position="370"/>
    </location>
</feature>
<feature type="region of interest" description="Disordered" evidence="7">
    <location>
        <begin position="265"/>
        <end position="343"/>
    </location>
</feature>
<dbReference type="InterPro" id="IPR051505">
    <property type="entry name" value="C-type_lectin_domain"/>
</dbReference>
<feature type="compositionally biased region" description="Basic and acidic residues" evidence="7">
    <location>
        <begin position="318"/>
        <end position="335"/>
    </location>
</feature>
<protein>
    <submittedName>
        <fullName evidence="11">Complement component C1q receptor-like</fullName>
    </submittedName>
</protein>
<keyword evidence="6 8" id="KW-0472">Membrane</keyword>
<dbReference type="InterPro" id="IPR016187">
    <property type="entry name" value="CTDL_fold"/>
</dbReference>
<dbReference type="RefSeq" id="XP_032811823.1">
    <property type="nucleotide sequence ID" value="XM_032955932.1"/>
</dbReference>
<evidence type="ECO:0000256" key="7">
    <source>
        <dbReference type="SAM" id="MobiDB-lite"/>
    </source>
</evidence>
<feature type="domain" description="C-type lectin" evidence="9">
    <location>
        <begin position="49"/>
        <end position="167"/>
    </location>
</feature>
<accession>A0AAJ7WX14</accession>
<evidence type="ECO:0000313" key="10">
    <source>
        <dbReference type="Proteomes" id="UP001318040"/>
    </source>
</evidence>
<evidence type="ECO:0000256" key="5">
    <source>
        <dbReference type="ARBA" id="ARBA00022989"/>
    </source>
</evidence>
<keyword evidence="10" id="KW-1185">Reference proteome</keyword>
<dbReference type="KEGG" id="pmrn:116943236"/>
<evidence type="ECO:0000256" key="8">
    <source>
        <dbReference type="SAM" id="Phobius"/>
    </source>
</evidence>
<dbReference type="AlphaFoldDB" id="A0AAJ7WX14"/>
<dbReference type="InterPro" id="IPR001304">
    <property type="entry name" value="C-type_lectin-like"/>
</dbReference>
<keyword evidence="4" id="KW-0430">Lectin</keyword>
<dbReference type="InterPro" id="IPR016186">
    <property type="entry name" value="C-type_lectin-like/link_sf"/>
</dbReference>
<dbReference type="Proteomes" id="UP001318040">
    <property type="component" value="Chromosome 17"/>
</dbReference>
<evidence type="ECO:0000259" key="9">
    <source>
        <dbReference type="PROSITE" id="PS50041"/>
    </source>
</evidence>
<comment type="subcellular location">
    <subcellularLocation>
        <location evidence="1">Membrane</location>
        <topology evidence="1">Single-pass type I membrane protein</topology>
    </subcellularLocation>
</comment>
<proteinExistence type="predicted"/>
<dbReference type="GO" id="GO:0030246">
    <property type="term" value="F:carbohydrate binding"/>
    <property type="evidence" value="ECO:0007669"/>
    <property type="project" value="UniProtKB-KW"/>
</dbReference>
<name>A0AAJ7WX14_PETMA</name>